<gene>
    <name evidence="2" type="ORF">BN9_027920</name>
</gene>
<organism evidence="2 3">
    <name type="scientific">Albugo candida</name>
    <dbReference type="NCBI Taxonomy" id="65357"/>
    <lineage>
        <taxon>Eukaryota</taxon>
        <taxon>Sar</taxon>
        <taxon>Stramenopiles</taxon>
        <taxon>Oomycota</taxon>
        <taxon>Peronosporomycetes</taxon>
        <taxon>Albuginales</taxon>
        <taxon>Albuginaceae</taxon>
        <taxon>Albugo</taxon>
    </lineage>
</organism>
<reference evidence="2 3" key="1">
    <citation type="submission" date="2012-05" db="EMBL/GenBank/DDBJ databases">
        <title>Recombination and specialization in a pathogen metapopulation.</title>
        <authorList>
            <person name="Gardiner A."/>
            <person name="Kemen E."/>
            <person name="Schultz-Larsen T."/>
            <person name="MacLean D."/>
            <person name="Van Oosterhout C."/>
            <person name="Jones J.D.G."/>
        </authorList>
    </citation>
    <scope>NUCLEOTIDE SEQUENCE [LARGE SCALE GENOMIC DNA]</scope>
    <source>
        <strain evidence="2 3">Ac Nc2</strain>
    </source>
</reference>
<dbReference type="OrthoDB" id="79373at2759"/>
<evidence type="ECO:0000256" key="1">
    <source>
        <dbReference type="SAM" id="MobiDB-lite"/>
    </source>
</evidence>
<evidence type="ECO:0000313" key="2">
    <source>
        <dbReference type="EMBL" id="CCI42008.1"/>
    </source>
</evidence>
<dbReference type="InParanoid" id="A0A024G641"/>
<feature type="compositionally biased region" description="Basic and acidic residues" evidence="1">
    <location>
        <begin position="38"/>
        <end position="52"/>
    </location>
</feature>
<dbReference type="AlphaFoldDB" id="A0A024G641"/>
<comment type="caution">
    <text evidence="2">The sequence shown here is derived from an EMBL/GenBank/DDBJ whole genome shotgun (WGS) entry which is preliminary data.</text>
</comment>
<sequence length="713" mass="83686">MLCFLGQDVIVQKVISTAIALGCLALLHSLLEQNNEPISHHEPKRHTSDNEKLNQPGTERPSFDQSEQAMSPRSGEIFGVTPDCKRIGAQQEVYNLLKLSEKNVNVIKYIDHDESRFRGGHKRRNGIESRRETKTASYRAVRTRKSRYVLTSISYNHKCEKAETPTPLSTPPRSYSATSTCSSPSPCSQYGNNHLKIHPLSTDAEKRYKHNESDNPSYVYALDLQLKRDDLSNKFRSNNYNNPILLENQKSCENGWKERTFQTNQTGGNNQVALTTGFISPEDWLLHRQKSKTQTFRTHLAKRPKGDERRQLQLVARRLYKGLSLEKRLRFVSRRIYCKVVFNRFKLRKKINAGLCRFQALWRGNQCRTRRAKLLLIREWIKRKHSQSKKHALFHFVCIHITKKQVFQAIKSNSVDRKNAGSHISEFIQRWLERSKRLEQSKLEKCRKRRQQRDKYLRFRFLLFSTLSRNELDSNTLTNELKRWVSRVLAQIDCECRVIPPSDLSFEKGKLFFSLEFSFGRMSGSRLEPRTTNMAKKAAHRFGPLVMERLIRRPQQLHVLKRWVNRVFVYRRHRNAFYCARIRMFAATYLIQVAIKCRFANMLLAAKSRYFYGICNCVELIHLGTRIRAAIILQATWKYTQAFRYWRRYISVCKIRIVVLADLSKKCKEHIRIKGLHHLVNEFQSAWLTSKIPVSHRSKISAVLIQKNLSGWR</sequence>
<accession>A0A024G641</accession>
<proteinExistence type="predicted"/>
<evidence type="ECO:0000313" key="3">
    <source>
        <dbReference type="Proteomes" id="UP000053237"/>
    </source>
</evidence>
<dbReference type="Proteomes" id="UP000053237">
    <property type="component" value="Unassembled WGS sequence"/>
</dbReference>
<feature type="region of interest" description="Disordered" evidence="1">
    <location>
        <begin position="38"/>
        <end position="75"/>
    </location>
</feature>
<dbReference type="EMBL" id="CAIX01000028">
    <property type="protein sequence ID" value="CCI42008.1"/>
    <property type="molecule type" value="Genomic_DNA"/>
</dbReference>
<feature type="compositionally biased region" description="Polar residues" evidence="1">
    <location>
        <begin position="53"/>
        <end position="71"/>
    </location>
</feature>
<protein>
    <submittedName>
        <fullName evidence="2">Uncharacterized protein</fullName>
    </submittedName>
</protein>
<keyword evidence="3" id="KW-1185">Reference proteome</keyword>
<name>A0A024G641_9STRA</name>